<dbReference type="GO" id="GO:0005525">
    <property type="term" value="F:GTP binding"/>
    <property type="evidence" value="ECO:0007669"/>
    <property type="project" value="UniProtKB-KW"/>
</dbReference>
<feature type="domain" description="Tr-type G" evidence="3">
    <location>
        <begin position="6"/>
        <end position="278"/>
    </location>
</feature>
<dbReference type="PROSITE" id="PS51722">
    <property type="entry name" value="G_TR_2"/>
    <property type="match status" value="1"/>
</dbReference>
<dbReference type="InterPro" id="IPR041095">
    <property type="entry name" value="EFG_II"/>
</dbReference>
<dbReference type="InterPro" id="IPR009000">
    <property type="entry name" value="Transl_B-barrel_sf"/>
</dbReference>
<dbReference type="GO" id="GO:0032790">
    <property type="term" value="P:ribosome disassembly"/>
    <property type="evidence" value="ECO:0007669"/>
    <property type="project" value="TreeGrafter"/>
</dbReference>
<evidence type="ECO:0000313" key="5">
    <source>
        <dbReference type="Proteomes" id="UP000823629"/>
    </source>
</evidence>
<dbReference type="Pfam" id="PF00679">
    <property type="entry name" value="EFG_C"/>
    <property type="match status" value="1"/>
</dbReference>
<evidence type="ECO:0000256" key="1">
    <source>
        <dbReference type="ARBA" id="ARBA00022741"/>
    </source>
</evidence>
<dbReference type="CDD" id="cd04170">
    <property type="entry name" value="EF-G_bact"/>
    <property type="match status" value="1"/>
</dbReference>
<dbReference type="InterPro" id="IPR000640">
    <property type="entry name" value="EFG_V-like"/>
</dbReference>
<dbReference type="Gene3D" id="3.30.70.870">
    <property type="entry name" value="Elongation Factor G (Translational Gtpase), domain 3"/>
    <property type="match status" value="1"/>
</dbReference>
<keyword evidence="1" id="KW-0547">Nucleotide-binding</keyword>
<dbReference type="InterPro" id="IPR014721">
    <property type="entry name" value="Ribsml_uS5_D2-typ_fold_subgr"/>
</dbReference>
<dbReference type="InterPro" id="IPR005225">
    <property type="entry name" value="Small_GTP-bd"/>
</dbReference>
<evidence type="ECO:0000256" key="2">
    <source>
        <dbReference type="ARBA" id="ARBA00023134"/>
    </source>
</evidence>
<dbReference type="FunFam" id="3.30.70.240:FF:000001">
    <property type="entry name" value="Elongation factor G"/>
    <property type="match status" value="1"/>
</dbReference>
<name>A0A9D9D7B3_9BACL</name>
<proteinExistence type="predicted"/>
<dbReference type="Gene3D" id="3.30.70.240">
    <property type="match status" value="1"/>
</dbReference>
<dbReference type="PANTHER" id="PTHR43261">
    <property type="entry name" value="TRANSLATION ELONGATION FACTOR G-RELATED"/>
    <property type="match status" value="1"/>
</dbReference>
<dbReference type="Pfam" id="PF14492">
    <property type="entry name" value="EFG_III"/>
    <property type="match status" value="1"/>
</dbReference>
<sequence>MNYAPKNIRNIAILGHQSSGKTTLTEALAYKAGLIDKQGSIETKNTISDYLDEEKKRLSSIQTSIVPIEKDGYKLNLLDLPGNDDFVYEILGVTRLIKGAVLVIDASKGVQNGTVKHFNMLKKRGVPIFIFVNKMDKENVNFDELFEEICAKLGGKKCIPFSYPIGRKENFDGFVNVVELKAQKYNGVTCEDDVIYEDKRAKIFELHNTLCEAVATTDDSLLEKFFSGETLTKEEIKTGLRTGVLEADLYPVLVGSASKDIGILTLLNMLIDYFPSPADLKPYQAIDEKGNEIDIKTDVNEPTTLYVFKNTYSTYQGLTSIFKVNSGSLKLGDTLYCPNINETVRITSLFSVCGNKFTPVEEVSAGDIGAFNKLDMIRLGYTLCEQGKKLKYKPVKYPTPTYFLGIIPASKNDSDKLFPAVEKLQYEDPTIYLERNETTGQILIGGTTSSHLNYVLDCLRSDYKLNFKTEAKKISYRETITASAEAEGRYIKQSGGSGFYGVVNMRFEPADHTYFTSSVTGGHISSGYFPAIEKGFLEAMQHGSLVQAPVLNVHADVYDGKEHRVDSNELAFKNAAIQAFREAYMKCEPVLLEPYNKIVINVPQEFIGSVLSDLSKRRAKISSTEEDQDGSFNIAASIPEAEILEYANDLKSLTRGTGFFNMSFDTYNKVPKELAEKIIQAHKQ</sequence>
<dbReference type="NCBIfam" id="TIGR00231">
    <property type="entry name" value="small_GTP"/>
    <property type="match status" value="1"/>
</dbReference>
<dbReference type="CDD" id="cd01514">
    <property type="entry name" value="Elongation_Factor_C"/>
    <property type="match status" value="1"/>
</dbReference>
<reference evidence="4" key="2">
    <citation type="journal article" date="2021" name="PeerJ">
        <title>Extensive microbial diversity within the chicken gut microbiome revealed by metagenomics and culture.</title>
        <authorList>
            <person name="Gilroy R."/>
            <person name="Ravi A."/>
            <person name="Getino M."/>
            <person name="Pursley I."/>
            <person name="Horton D.L."/>
            <person name="Alikhan N.F."/>
            <person name="Baker D."/>
            <person name="Gharbi K."/>
            <person name="Hall N."/>
            <person name="Watson M."/>
            <person name="Adriaenssens E.M."/>
            <person name="Foster-Nyarko E."/>
            <person name="Jarju S."/>
            <person name="Secka A."/>
            <person name="Antonio M."/>
            <person name="Oren A."/>
            <person name="Chaudhuri R.R."/>
            <person name="La Ragione R."/>
            <person name="Hildebrand F."/>
            <person name="Pallen M.J."/>
        </authorList>
    </citation>
    <scope>NUCLEOTIDE SEQUENCE</scope>
    <source>
        <strain evidence="4">1748</strain>
    </source>
</reference>
<dbReference type="SUPFAM" id="SSF54980">
    <property type="entry name" value="EF-G C-terminal domain-like"/>
    <property type="match status" value="2"/>
</dbReference>
<dbReference type="InterPro" id="IPR020568">
    <property type="entry name" value="Ribosomal_Su5_D2-typ_SF"/>
</dbReference>
<dbReference type="SMART" id="SM00889">
    <property type="entry name" value="EFG_IV"/>
    <property type="match status" value="1"/>
</dbReference>
<dbReference type="PRINTS" id="PR00315">
    <property type="entry name" value="ELONGATNFCT"/>
</dbReference>
<dbReference type="Gene3D" id="3.30.230.10">
    <property type="match status" value="1"/>
</dbReference>
<dbReference type="Proteomes" id="UP000823629">
    <property type="component" value="Unassembled WGS sequence"/>
</dbReference>
<dbReference type="Gene3D" id="2.40.30.10">
    <property type="entry name" value="Translation factors"/>
    <property type="match status" value="1"/>
</dbReference>
<dbReference type="InterPro" id="IPR000795">
    <property type="entry name" value="T_Tr_GTP-bd_dom"/>
</dbReference>
<dbReference type="InterPro" id="IPR035647">
    <property type="entry name" value="EFG_III/V"/>
</dbReference>
<dbReference type="InterPro" id="IPR005517">
    <property type="entry name" value="Transl_elong_EFG/EF2_IV"/>
</dbReference>
<evidence type="ECO:0000313" key="4">
    <source>
        <dbReference type="EMBL" id="MBO8414455.1"/>
    </source>
</evidence>
<dbReference type="GO" id="GO:0003924">
    <property type="term" value="F:GTPase activity"/>
    <property type="evidence" value="ECO:0007669"/>
    <property type="project" value="InterPro"/>
</dbReference>
<dbReference type="SUPFAM" id="SSF52540">
    <property type="entry name" value="P-loop containing nucleoside triphosphate hydrolases"/>
    <property type="match status" value="1"/>
</dbReference>
<dbReference type="Pfam" id="PF00009">
    <property type="entry name" value="GTP_EFTU"/>
    <property type="match status" value="1"/>
</dbReference>
<organism evidence="4 5">
    <name type="scientific">Candidatus Scatoplasma merdavium</name>
    <dbReference type="NCBI Taxonomy" id="2840932"/>
    <lineage>
        <taxon>Bacteria</taxon>
        <taxon>Bacillati</taxon>
        <taxon>Bacillota</taxon>
        <taxon>Bacilli</taxon>
        <taxon>Bacillales</taxon>
        <taxon>Candidatus Scatoplasma</taxon>
    </lineage>
</organism>
<protein>
    <submittedName>
        <fullName evidence="4">Elongation factor G</fullName>
    </submittedName>
</protein>
<dbReference type="Pfam" id="PF22042">
    <property type="entry name" value="EF-G_D2"/>
    <property type="match status" value="1"/>
</dbReference>
<comment type="caution">
    <text evidence="4">The sequence shown here is derived from an EMBL/GenBank/DDBJ whole genome shotgun (WGS) entry which is preliminary data.</text>
</comment>
<dbReference type="PANTHER" id="PTHR43261:SF6">
    <property type="entry name" value="ELONGATION FACTOR G-LIKE PROTEIN"/>
    <property type="match status" value="1"/>
</dbReference>
<dbReference type="SUPFAM" id="SSF50447">
    <property type="entry name" value="Translation proteins"/>
    <property type="match status" value="1"/>
</dbReference>
<dbReference type="InterPro" id="IPR027417">
    <property type="entry name" value="P-loop_NTPase"/>
</dbReference>
<dbReference type="InterPro" id="IPR053905">
    <property type="entry name" value="EF-G-like_DII"/>
</dbReference>
<evidence type="ECO:0000259" key="3">
    <source>
        <dbReference type="PROSITE" id="PS51722"/>
    </source>
</evidence>
<keyword evidence="4" id="KW-0251">Elongation factor</keyword>
<dbReference type="GO" id="GO:0003746">
    <property type="term" value="F:translation elongation factor activity"/>
    <property type="evidence" value="ECO:0007669"/>
    <property type="project" value="UniProtKB-KW"/>
</dbReference>
<dbReference type="NCBIfam" id="NF009381">
    <property type="entry name" value="PRK12740.1-5"/>
    <property type="match status" value="1"/>
</dbReference>
<accession>A0A9D9D7B3</accession>
<dbReference type="AlphaFoldDB" id="A0A9D9D7B3"/>
<dbReference type="SMART" id="SM00838">
    <property type="entry name" value="EFG_C"/>
    <property type="match status" value="1"/>
</dbReference>
<dbReference type="EMBL" id="JADING010000090">
    <property type="protein sequence ID" value="MBO8414455.1"/>
    <property type="molecule type" value="Genomic_DNA"/>
</dbReference>
<dbReference type="Gene3D" id="3.40.50.300">
    <property type="entry name" value="P-loop containing nucleotide triphosphate hydrolases"/>
    <property type="match status" value="1"/>
</dbReference>
<dbReference type="SUPFAM" id="SSF54211">
    <property type="entry name" value="Ribosomal protein S5 domain 2-like"/>
    <property type="match status" value="1"/>
</dbReference>
<gene>
    <name evidence="4" type="ORF">IAC78_03165</name>
</gene>
<reference evidence="4" key="1">
    <citation type="submission" date="2020-10" db="EMBL/GenBank/DDBJ databases">
        <authorList>
            <person name="Gilroy R."/>
        </authorList>
    </citation>
    <scope>NUCLEOTIDE SEQUENCE</scope>
    <source>
        <strain evidence="4">1748</strain>
    </source>
</reference>
<dbReference type="Pfam" id="PF03764">
    <property type="entry name" value="EFG_IV"/>
    <property type="match status" value="1"/>
</dbReference>
<keyword evidence="4" id="KW-0648">Protein biosynthesis</keyword>
<keyword evidence="2" id="KW-0342">GTP-binding</keyword>